<organism evidence="1 2">
    <name type="scientific">Crepidotus variabilis</name>
    <dbReference type="NCBI Taxonomy" id="179855"/>
    <lineage>
        <taxon>Eukaryota</taxon>
        <taxon>Fungi</taxon>
        <taxon>Dikarya</taxon>
        <taxon>Basidiomycota</taxon>
        <taxon>Agaricomycotina</taxon>
        <taxon>Agaricomycetes</taxon>
        <taxon>Agaricomycetidae</taxon>
        <taxon>Agaricales</taxon>
        <taxon>Agaricineae</taxon>
        <taxon>Crepidotaceae</taxon>
        <taxon>Crepidotus</taxon>
    </lineage>
</organism>
<protein>
    <submittedName>
        <fullName evidence="1">Uncharacterized protein</fullName>
    </submittedName>
</protein>
<sequence>MVDNPRFPPELEREIFELLAWNNVDTEARNLLVVAKRVHKWIEPLIYRVIFYYRFPRRSAPPPLPALKELCLTHHITPRIVKLCSYAHKVLLHSMSVDDVAKLLPLCSEAKEVALWLLNRDQNYHVLQPLLPKSVQRLSVNLSHLFNNKAFEFKPAVLRNITHLDVIALSEDFWKSEWKNFRRLTNLTHLAIDPPPATRGTIVGGILEDTIAFKNLHILLVLSTDAKPTVDSPSVYANDPRYVQMATLTYPIEHWILGARNGKDIWHTAEKLKQGLLTIDDLAKEVPYF</sequence>
<comment type="caution">
    <text evidence="1">The sequence shown here is derived from an EMBL/GenBank/DDBJ whole genome shotgun (WGS) entry which is preliminary data.</text>
</comment>
<name>A0A9P6EDA5_9AGAR</name>
<dbReference type="Proteomes" id="UP000807306">
    <property type="component" value="Unassembled WGS sequence"/>
</dbReference>
<evidence type="ECO:0000313" key="1">
    <source>
        <dbReference type="EMBL" id="KAF9526885.1"/>
    </source>
</evidence>
<dbReference type="OrthoDB" id="3061721at2759"/>
<accession>A0A9P6EDA5</accession>
<dbReference type="AlphaFoldDB" id="A0A9P6EDA5"/>
<gene>
    <name evidence="1" type="ORF">CPB83DRAFT_857151</name>
</gene>
<reference evidence="1" key="1">
    <citation type="submission" date="2020-11" db="EMBL/GenBank/DDBJ databases">
        <authorList>
            <consortium name="DOE Joint Genome Institute"/>
            <person name="Ahrendt S."/>
            <person name="Riley R."/>
            <person name="Andreopoulos W."/>
            <person name="Labutti K."/>
            <person name="Pangilinan J."/>
            <person name="Ruiz-Duenas F.J."/>
            <person name="Barrasa J.M."/>
            <person name="Sanchez-Garcia M."/>
            <person name="Camarero S."/>
            <person name="Miyauchi S."/>
            <person name="Serrano A."/>
            <person name="Linde D."/>
            <person name="Babiker R."/>
            <person name="Drula E."/>
            <person name="Ayuso-Fernandez I."/>
            <person name="Pacheco R."/>
            <person name="Padilla G."/>
            <person name="Ferreira P."/>
            <person name="Barriuso J."/>
            <person name="Kellner H."/>
            <person name="Castanera R."/>
            <person name="Alfaro M."/>
            <person name="Ramirez L."/>
            <person name="Pisabarro A.G."/>
            <person name="Kuo A."/>
            <person name="Tritt A."/>
            <person name="Lipzen A."/>
            <person name="He G."/>
            <person name="Yan M."/>
            <person name="Ng V."/>
            <person name="Cullen D."/>
            <person name="Martin F."/>
            <person name="Rosso M.-N."/>
            <person name="Henrissat B."/>
            <person name="Hibbett D."/>
            <person name="Martinez A.T."/>
            <person name="Grigoriev I.V."/>
        </authorList>
    </citation>
    <scope>NUCLEOTIDE SEQUENCE</scope>
    <source>
        <strain evidence="1">CBS 506.95</strain>
    </source>
</reference>
<evidence type="ECO:0000313" key="2">
    <source>
        <dbReference type="Proteomes" id="UP000807306"/>
    </source>
</evidence>
<proteinExistence type="predicted"/>
<keyword evidence="2" id="KW-1185">Reference proteome</keyword>
<dbReference type="EMBL" id="MU157866">
    <property type="protein sequence ID" value="KAF9526885.1"/>
    <property type="molecule type" value="Genomic_DNA"/>
</dbReference>